<evidence type="ECO:0000313" key="13">
    <source>
        <dbReference type="EMBL" id="MEO1767407.1"/>
    </source>
</evidence>
<dbReference type="InterPro" id="IPR038071">
    <property type="entry name" value="UROD/MetE-like_sf"/>
</dbReference>
<comment type="similarity">
    <text evidence="3 10">Belongs to the vitamin-B12 independent methionine synthase family.</text>
</comment>
<comment type="pathway">
    <text evidence="2 10">Amino-acid biosynthesis; L-methionine biosynthesis via de novo pathway; L-methionine from L-homocysteine (MetE route): step 1/1.</text>
</comment>
<dbReference type="InterPro" id="IPR013215">
    <property type="entry name" value="Cbl-indep_Met_Synth_N"/>
</dbReference>
<dbReference type="CDD" id="cd03311">
    <property type="entry name" value="CIMS_C_terminal_like"/>
    <property type="match status" value="1"/>
</dbReference>
<dbReference type="SUPFAM" id="SSF51726">
    <property type="entry name" value="UROD/MetE-like"/>
    <property type="match status" value="2"/>
</dbReference>
<evidence type="ECO:0000256" key="1">
    <source>
        <dbReference type="ARBA" id="ARBA00002777"/>
    </source>
</evidence>
<keyword evidence="4 10" id="KW-0489">Methyltransferase</keyword>
<organism evidence="13 14">
    <name type="scientific">Thiobacter aerophilum</name>
    <dbReference type="NCBI Taxonomy" id="3121275"/>
    <lineage>
        <taxon>Bacteria</taxon>
        <taxon>Pseudomonadati</taxon>
        <taxon>Pseudomonadota</taxon>
        <taxon>Betaproteobacteria</taxon>
        <taxon>Burkholderiales</taxon>
        <taxon>Thiobacteraceae</taxon>
        <taxon>Thiobacter</taxon>
    </lineage>
</organism>
<gene>
    <name evidence="10 13" type="primary">metE</name>
    <name evidence="13" type="ORF">V6E02_09295</name>
</gene>
<evidence type="ECO:0000256" key="10">
    <source>
        <dbReference type="HAMAP-Rule" id="MF_00172"/>
    </source>
</evidence>
<feature type="binding site" evidence="10">
    <location>
        <position position="488"/>
    </location>
    <ligand>
        <name>L-homocysteine</name>
        <dbReference type="ChEBI" id="CHEBI:58199"/>
    </ligand>
</feature>
<feature type="binding site" evidence="10">
    <location>
        <position position="603"/>
    </location>
    <ligand>
        <name>L-homocysteine</name>
        <dbReference type="ChEBI" id="CHEBI:58199"/>
    </ligand>
</feature>
<keyword evidence="7 10" id="KW-0479">Metal-binding</keyword>
<evidence type="ECO:0000256" key="4">
    <source>
        <dbReference type="ARBA" id="ARBA00022603"/>
    </source>
</evidence>
<evidence type="ECO:0000256" key="2">
    <source>
        <dbReference type="ARBA" id="ARBA00004681"/>
    </source>
</evidence>
<accession>A0ABV0EJ18</accession>
<keyword evidence="5 10" id="KW-0028">Amino-acid biosynthesis</keyword>
<evidence type="ECO:0000313" key="14">
    <source>
        <dbReference type="Proteomes" id="UP001482231"/>
    </source>
</evidence>
<dbReference type="CDD" id="cd03312">
    <property type="entry name" value="CIMS_N_terminal_like"/>
    <property type="match status" value="1"/>
</dbReference>
<evidence type="ECO:0000259" key="12">
    <source>
        <dbReference type="Pfam" id="PF08267"/>
    </source>
</evidence>
<keyword evidence="10" id="KW-0677">Repeat</keyword>
<comment type="function">
    <text evidence="1 10">Catalyzes the transfer of a methyl group from 5-methyltetrahydrofolate to homocysteine resulting in methionine formation.</text>
</comment>
<reference evidence="13 14" key="1">
    <citation type="submission" date="2024-02" db="EMBL/GenBank/DDBJ databases">
        <title>New thermophilic sulfur-oxidizing bacteria from a hot springs of the Uzon caldera (Kamchatka, Russia).</title>
        <authorList>
            <person name="Dukat A.M."/>
            <person name="Elcheninov A.G."/>
            <person name="Frolov E.N."/>
        </authorList>
    </citation>
    <scope>NUCLEOTIDE SEQUENCE [LARGE SCALE GENOMIC DNA]</scope>
    <source>
        <strain evidence="13 14">AK1</strain>
    </source>
</reference>
<dbReference type="PIRSF" id="PIRSF000382">
    <property type="entry name" value="MeTrfase_B12_ind"/>
    <property type="match status" value="1"/>
</dbReference>
<dbReference type="InterPro" id="IPR002629">
    <property type="entry name" value="Met_Synth_C/arc"/>
</dbReference>
<feature type="domain" description="Cobalamin-independent methionine synthase MetE C-terminal/archaeal" evidence="11">
    <location>
        <begin position="430"/>
        <end position="752"/>
    </location>
</feature>
<evidence type="ECO:0000256" key="5">
    <source>
        <dbReference type="ARBA" id="ARBA00022605"/>
    </source>
</evidence>
<feature type="binding site" evidence="10">
    <location>
        <begin position="435"/>
        <end position="437"/>
    </location>
    <ligand>
        <name>L-homocysteine</name>
        <dbReference type="ChEBI" id="CHEBI:58199"/>
    </ligand>
</feature>
<feature type="binding site" evidence="10">
    <location>
        <position position="609"/>
    </location>
    <ligand>
        <name>5-methyltetrahydropteroyltri-L-glutamate</name>
        <dbReference type="ChEBI" id="CHEBI:58207"/>
    </ligand>
</feature>
<feature type="binding site" evidence="10">
    <location>
        <position position="120"/>
    </location>
    <ligand>
        <name>5-methyltetrahydropteroyltri-L-glutamate</name>
        <dbReference type="ChEBI" id="CHEBI:58207"/>
    </ligand>
</feature>
<feature type="binding site" evidence="10">
    <location>
        <position position="730"/>
    </location>
    <ligand>
        <name>Zn(2+)</name>
        <dbReference type="ChEBI" id="CHEBI:29105"/>
        <note>catalytic</note>
    </ligand>
</feature>
<feature type="binding site" evidence="10">
    <location>
        <begin position="19"/>
        <end position="22"/>
    </location>
    <ligand>
        <name>5-methyltetrahydropteroyltri-L-glutamate</name>
        <dbReference type="ChEBI" id="CHEBI:58207"/>
    </ligand>
</feature>
<name>A0ABV0EJ18_9BURK</name>
<feature type="binding site" evidence="10">
    <location>
        <position position="565"/>
    </location>
    <ligand>
        <name>5-methyltetrahydropteroyltri-L-glutamate</name>
        <dbReference type="ChEBI" id="CHEBI:58207"/>
    </ligand>
</feature>
<dbReference type="InterPro" id="IPR006276">
    <property type="entry name" value="Cobalamin-indep_Met_synthase"/>
</dbReference>
<dbReference type="GO" id="GO:0003871">
    <property type="term" value="F:5-methyltetrahydropteroyltriglutamate-homocysteine S-methyltransferase activity"/>
    <property type="evidence" value="ECO:0007669"/>
    <property type="project" value="UniProtKB-EC"/>
</dbReference>
<feature type="active site" description="Proton donor" evidence="10">
    <location>
        <position position="698"/>
    </location>
</feature>
<evidence type="ECO:0000259" key="11">
    <source>
        <dbReference type="Pfam" id="PF01717"/>
    </source>
</evidence>
<evidence type="ECO:0000256" key="3">
    <source>
        <dbReference type="ARBA" id="ARBA00009553"/>
    </source>
</evidence>
<feature type="binding site" evidence="10">
    <location>
        <begin position="435"/>
        <end position="437"/>
    </location>
    <ligand>
        <name>L-methionine</name>
        <dbReference type="ChEBI" id="CHEBI:57844"/>
    </ligand>
</feature>
<dbReference type="GO" id="GO:0032259">
    <property type="term" value="P:methylation"/>
    <property type="evidence" value="ECO:0007669"/>
    <property type="project" value="UniProtKB-KW"/>
</dbReference>
<evidence type="ECO:0000256" key="9">
    <source>
        <dbReference type="ARBA" id="ARBA00023167"/>
    </source>
</evidence>
<dbReference type="Pfam" id="PF08267">
    <property type="entry name" value="Meth_synt_1"/>
    <property type="match status" value="1"/>
</dbReference>
<comment type="caution">
    <text evidence="13">The sequence shown here is derived from an EMBL/GenBank/DDBJ whole genome shotgun (WGS) entry which is preliminary data.</text>
</comment>
<protein>
    <recommendedName>
        <fullName evidence="10">5-methyltetrahydropteroyltriglutamate--homocysteine methyltransferase</fullName>
        <ecNumber evidence="10">2.1.1.14</ecNumber>
    </recommendedName>
    <alternativeName>
        <fullName evidence="10">Cobalamin-independent methionine synthase</fullName>
    </alternativeName>
    <alternativeName>
        <fullName evidence="10">Methionine synthase, vitamin-B12 independent isozyme</fullName>
    </alternativeName>
</protein>
<comment type="cofactor">
    <cofactor evidence="10">
        <name>Zn(2+)</name>
        <dbReference type="ChEBI" id="CHEBI:29105"/>
    </cofactor>
    <text evidence="10">Binds 1 zinc ion per subunit.</text>
</comment>
<sequence>MTTTIRTHILGYPRIGARRELKFALESHWRGERSAAELEATARDLRAANWAEQAKAGLDFVTVGDFSLYDHVLDHIQLLGCEPARFAFRDDEPELARYFAMARGAVHCCGGHGQALEMTKWFDTNYHYLVPEFTPDTSFRLASQRLFAQVEEARRLGHRIKVVLLGPLTFLWLGKEKAADFSRLELIGRLLPVYGQILAQLSQLGVEWVQLDEPILATELAPAWQAAFEPAYATLASAGPKLLLASYFAPMAENARLACQLPVHGLHVDGVRGAADLPAVLDWLPAHKVLSVGIVNGRNVWRTDLDAAFGRLRPAVERRRELWLAPSCSLLHVPVSLAGETTLDAELRGWLAFAQEKLDELQTLKRALRGESIDWSDARRQVEARRASPRVHRPEVGARLAALGEEAGWRASPHAVRRAAQRAHLKLPLLPTTTIGSFPQTPAVRQARAAWRRGELTEAAYRATMEAEIAHAIRVQETLGLDVLVHGEPERNDMVEYFAEHLTGFAVTQHGWVQSYGSRCVKPPLLYGDVARPTPITLHWARHAQGLTTKPVKGMLTGPVTLFQWSFVRDDLPQATVLLQLALAMRDEVEDLERAGITIIQIDEPALREGLPLRPAARADYLAAATRAFRLCAAGVADATQIHTHMCYAEFADILPAIIALDADVLTIEASRSGMESVRAFAEAGYPNELGPGVFDVHSPHVPATEDMVRLLEYAATLFAPERLWVNPDCGLKTRSWEEVEPALAHMVAAARTLRARLG</sequence>
<evidence type="ECO:0000256" key="6">
    <source>
        <dbReference type="ARBA" id="ARBA00022679"/>
    </source>
</evidence>
<evidence type="ECO:0000256" key="7">
    <source>
        <dbReference type="ARBA" id="ARBA00022723"/>
    </source>
</evidence>
<dbReference type="Gene3D" id="3.20.20.210">
    <property type="match status" value="2"/>
</dbReference>
<feature type="domain" description="Cobalamin-independent methionine synthase MetE N-terminal" evidence="12">
    <location>
        <begin position="7"/>
        <end position="315"/>
    </location>
</feature>
<feature type="binding site" evidence="10">
    <location>
        <position position="645"/>
    </location>
    <ligand>
        <name>Zn(2+)</name>
        <dbReference type="ChEBI" id="CHEBI:29105"/>
        <note>catalytic</note>
    </ligand>
</feature>
<feature type="binding site" evidence="10">
    <location>
        <begin position="519"/>
        <end position="520"/>
    </location>
    <ligand>
        <name>5-methyltetrahydropteroyltri-L-glutamate</name>
        <dbReference type="ChEBI" id="CHEBI:58207"/>
    </ligand>
</feature>
<dbReference type="NCBIfam" id="NF003556">
    <property type="entry name" value="PRK05222.1"/>
    <property type="match status" value="1"/>
</dbReference>
<comment type="catalytic activity">
    <reaction evidence="10">
        <text>5-methyltetrahydropteroyltri-L-glutamate + L-homocysteine = tetrahydropteroyltri-L-glutamate + L-methionine</text>
        <dbReference type="Rhea" id="RHEA:21196"/>
        <dbReference type="ChEBI" id="CHEBI:57844"/>
        <dbReference type="ChEBI" id="CHEBI:58140"/>
        <dbReference type="ChEBI" id="CHEBI:58199"/>
        <dbReference type="ChEBI" id="CHEBI:58207"/>
        <dbReference type="EC" id="2.1.1.14"/>
    </reaction>
</comment>
<keyword evidence="8 10" id="KW-0862">Zinc</keyword>
<feature type="binding site" evidence="10">
    <location>
        <position position="603"/>
    </location>
    <ligand>
        <name>L-methionine</name>
        <dbReference type="ChEBI" id="CHEBI:57844"/>
    </ligand>
</feature>
<feature type="binding site" evidence="10">
    <location>
        <position position="647"/>
    </location>
    <ligand>
        <name>Zn(2+)</name>
        <dbReference type="ChEBI" id="CHEBI:29105"/>
        <note>catalytic</note>
    </ligand>
</feature>
<dbReference type="EC" id="2.1.1.14" evidence="10"/>
<dbReference type="Proteomes" id="UP001482231">
    <property type="component" value="Unassembled WGS sequence"/>
</dbReference>
<evidence type="ECO:0000256" key="8">
    <source>
        <dbReference type="ARBA" id="ARBA00022833"/>
    </source>
</evidence>
<dbReference type="RefSeq" id="WP_347308518.1">
    <property type="nucleotide sequence ID" value="NZ_JBAJEX010000007.1"/>
</dbReference>
<dbReference type="EMBL" id="JBAJEX010000007">
    <property type="protein sequence ID" value="MEO1767407.1"/>
    <property type="molecule type" value="Genomic_DNA"/>
</dbReference>
<feature type="binding site" evidence="10">
    <location>
        <position position="488"/>
    </location>
    <ligand>
        <name>L-methionine</name>
        <dbReference type="ChEBI" id="CHEBI:57844"/>
    </ligand>
</feature>
<dbReference type="NCBIfam" id="TIGR01371">
    <property type="entry name" value="met_syn_B12ind"/>
    <property type="match status" value="1"/>
</dbReference>
<dbReference type="Pfam" id="PF01717">
    <property type="entry name" value="Meth_synt_2"/>
    <property type="match status" value="1"/>
</dbReference>
<feature type="binding site" evidence="10">
    <location>
        <position position="669"/>
    </location>
    <ligand>
        <name>Zn(2+)</name>
        <dbReference type="ChEBI" id="CHEBI:29105"/>
        <note>catalytic</note>
    </ligand>
</feature>
<dbReference type="PANTHER" id="PTHR30519">
    <property type="entry name" value="5-METHYLTETRAHYDROPTEROYLTRIGLUTAMATE--HOMOCYSTEINE METHYLTRANSFERASE"/>
    <property type="match status" value="1"/>
</dbReference>
<proteinExistence type="inferred from homology"/>
<keyword evidence="9 10" id="KW-0486">Methionine biosynthesis</keyword>
<keyword evidence="14" id="KW-1185">Reference proteome</keyword>
<dbReference type="HAMAP" id="MF_00172">
    <property type="entry name" value="Meth_synth"/>
    <property type="match status" value="1"/>
</dbReference>
<keyword evidence="6 10" id="KW-0808">Transferase</keyword>